<feature type="transmembrane region" description="Helical" evidence="6">
    <location>
        <begin position="192"/>
        <end position="212"/>
    </location>
</feature>
<dbReference type="PANTHER" id="PTHR30238:SF0">
    <property type="entry name" value="THYLAKOID MEMBRANE PROTEIN TERC, CHLOROPLASTIC"/>
    <property type="match status" value="1"/>
</dbReference>
<dbReference type="InterPro" id="IPR022369">
    <property type="entry name" value="Integral_membrane_TerC_rswitch"/>
</dbReference>
<proteinExistence type="inferred from homology"/>
<organism evidence="7 8">
    <name type="scientific">Clostridium neuense</name>
    <dbReference type="NCBI Taxonomy" id="1728934"/>
    <lineage>
        <taxon>Bacteria</taxon>
        <taxon>Bacillati</taxon>
        <taxon>Bacillota</taxon>
        <taxon>Clostridia</taxon>
        <taxon>Eubacteriales</taxon>
        <taxon>Clostridiaceae</taxon>
        <taxon>Clostridium</taxon>
    </lineage>
</organism>
<keyword evidence="3 6" id="KW-0812">Transmembrane</keyword>
<keyword evidence="4 6" id="KW-1133">Transmembrane helix</keyword>
<feature type="transmembrane region" description="Helical" evidence="6">
    <location>
        <begin position="71"/>
        <end position="93"/>
    </location>
</feature>
<feature type="transmembrane region" description="Helical" evidence="6">
    <location>
        <begin position="40"/>
        <end position="59"/>
    </location>
</feature>
<evidence type="ECO:0000256" key="1">
    <source>
        <dbReference type="ARBA" id="ARBA00004141"/>
    </source>
</evidence>
<evidence type="ECO:0000256" key="4">
    <source>
        <dbReference type="ARBA" id="ARBA00022989"/>
    </source>
</evidence>
<dbReference type="InterPro" id="IPR005496">
    <property type="entry name" value="Integral_membrane_TerC"/>
</dbReference>
<keyword evidence="8" id="KW-1185">Reference proteome</keyword>
<protein>
    <submittedName>
        <fullName evidence="7">TerC/Alx family metal homeostasis membrane protein</fullName>
    </submittedName>
</protein>
<feature type="transmembrane region" description="Helical" evidence="6">
    <location>
        <begin position="250"/>
        <end position="268"/>
    </location>
</feature>
<feature type="transmembrane region" description="Helical" evidence="6">
    <location>
        <begin position="99"/>
        <end position="117"/>
    </location>
</feature>
<evidence type="ECO:0000256" key="5">
    <source>
        <dbReference type="ARBA" id="ARBA00023136"/>
    </source>
</evidence>
<name>A0ABW8TLY7_9CLOT</name>
<evidence type="ECO:0000313" key="7">
    <source>
        <dbReference type="EMBL" id="MFL0253276.1"/>
    </source>
</evidence>
<dbReference type="EMBL" id="JBJIAA010000031">
    <property type="protein sequence ID" value="MFL0253276.1"/>
    <property type="molecule type" value="Genomic_DNA"/>
</dbReference>
<evidence type="ECO:0000313" key="8">
    <source>
        <dbReference type="Proteomes" id="UP001623592"/>
    </source>
</evidence>
<evidence type="ECO:0000256" key="2">
    <source>
        <dbReference type="ARBA" id="ARBA00007511"/>
    </source>
</evidence>
<reference evidence="7 8" key="1">
    <citation type="submission" date="2024-11" db="EMBL/GenBank/DDBJ databases">
        <authorList>
            <person name="Heng Y.C."/>
            <person name="Lim A.C.H."/>
            <person name="Lee J.K.Y."/>
            <person name="Kittelmann S."/>
        </authorList>
    </citation>
    <scope>NUCLEOTIDE SEQUENCE [LARGE SCALE GENOMIC DNA]</scope>
    <source>
        <strain evidence="7 8">WILCCON 0114</strain>
    </source>
</reference>
<dbReference type="PANTHER" id="PTHR30238">
    <property type="entry name" value="MEMBRANE BOUND PREDICTED REDOX MODULATOR"/>
    <property type="match status" value="1"/>
</dbReference>
<comment type="subcellular location">
    <subcellularLocation>
        <location evidence="1">Membrane</location>
        <topology evidence="1">Multi-pass membrane protein</topology>
    </subcellularLocation>
</comment>
<feature type="transmembrane region" description="Helical" evidence="6">
    <location>
        <begin position="7"/>
        <end position="28"/>
    </location>
</feature>
<dbReference type="Proteomes" id="UP001623592">
    <property type="component" value="Unassembled WGS sequence"/>
</dbReference>
<dbReference type="NCBIfam" id="TIGR03718">
    <property type="entry name" value="R_switched_Alx"/>
    <property type="match status" value="1"/>
</dbReference>
<feature type="transmembrane region" description="Helical" evidence="6">
    <location>
        <begin position="162"/>
        <end position="186"/>
    </location>
</feature>
<comment type="similarity">
    <text evidence="2">Belongs to the TerC family.</text>
</comment>
<dbReference type="Pfam" id="PF03741">
    <property type="entry name" value="TerC"/>
    <property type="match status" value="1"/>
</dbReference>
<sequence>METKKALKTLLFWVGLAIAFNIGIYIFMGRDHALEFFGGYIIEQSLSLDNLFVFLLIFEGFAIQPQYQKRVLSYGILGAIILRLIFIVLGVAIVSKFHWILYVFGIILILSGVKMFFKKEDNTNYKNSIFFRGLKKVFPVTDELFGEKFFVRKNRILHATPLFAILVIVEGSDILFAIDSIPAIFSITTNPFLVYTSNIFAILGLRAMYFLLQKLHNKFQYVKYGVALILVFTGIKLAVLFFHFEISLPVSLAVIFLILILSIIFSMIKSRNNSSDN</sequence>
<evidence type="ECO:0000256" key="6">
    <source>
        <dbReference type="SAM" id="Phobius"/>
    </source>
</evidence>
<comment type="caution">
    <text evidence="7">The sequence shown here is derived from an EMBL/GenBank/DDBJ whole genome shotgun (WGS) entry which is preliminary data.</text>
</comment>
<keyword evidence="5 6" id="KW-0472">Membrane</keyword>
<dbReference type="RefSeq" id="WP_406789946.1">
    <property type="nucleotide sequence ID" value="NZ_JBJIAA010000031.1"/>
</dbReference>
<evidence type="ECO:0000256" key="3">
    <source>
        <dbReference type="ARBA" id="ARBA00022692"/>
    </source>
</evidence>
<gene>
    <name evidence="7" type="ORF">ACJDT4_22985</name>
</gene>
<feature type="transmembrane region" description="Helical" evidence="6">
    <location>
        <begin position="224"/>
        <end position="244"/>
    </location>
</feature>
<accession>A0ABW8TLY7</accession>